<gene>
    <name evidence="1" type="ORF">FSB_LOCUS10223</name>
</gene>
<organism evidence="1">
    <name type="scientific">Fagus sylvatica</name>
    <name type="common">Beechnut</name>
    <dbReference type="NCBI Taxonomy" id="28930"/>
    <lineage>
        <taxon>Eukaryota</taxon>
        <taxon>Viridiplantae</taxon>
        <taxon>Streptophyta</taxon>
        <taxon>Embryophyta</taxon>
        <taxon>Tracheophyta</taxon>
        <taxon>Spermatophyta</taxon>
        <taxon>Magnoliopsida</taxon>
        <taxon>eudicotyledons</taxon>
        <taxon>Gunneridae</taxon>
        <taxon>Pentapetalae</taxon>
        <taxon>rosids</taxon>
        <taxon>fabids</taxon>
        <taxon>Fagales</taxon>
        <taxon>Fagaceae</taxon>
        <taxon>Fagus</taxon>
    </lineage>
</organism>
<dbReference type="EMBL" id="OIVN01000572">
    <property type="protein sequence ID" value="SPC82341.1"/>
    <property type="molecule type" value="Genomic_DNA"/>
</dbReference>
<name>A0A2N9F627_FAGSY</name>
<accession>A0A2N9F627</accession>
<protein>
    <submittedName>
        <fullName evidence="1">Uncharacterized protein</fullName>
    </submittedName>
</protein>
<proteinExistence type="predicted"/>
<dbReference type="AlphaFoldDB" id="A0A2N9F627"/>
<evidence type="ECO:0000313" key="1">
    <source>
        <dbReference type="EMBL" id="SPC82341.1"/>
    </source>
</evidence>
<reference evidence="1" key="1">
    <citation type="submission" date="2018-02" db="EMBL/GenBank/DDBJ databases">
        <authorList>
            <person name="Cohen D.B."/>
            <person name="Kent A.D."/>
        </authorList>
    </citation>
    <scope>NUCLEOTIDE SEQUENCE</scope>
</reference>
<sequence length="47" mass="5167">MGNRSRRVAISRETQAMCGCQEIDGYEETQHDPPHPLVVGVCGYGSM</sequence>